<dbReference type="Pfam" id="PF00175">
    <property type="entry name" value="NAD_binding_1"/>
    <property type="match status" value="1"/>
</dbReference>
<evidence type="ECO:0000313" key="16">
    <source>
        <dbReference type="WBParaSite" id="PTRK_0000222000.1"/>
    </source>
</evidence>
<dbReference type="GO" id="GO:0010181">
    <property type="term" value="F:FMN binding"/>
    <property type="evidence" value="ECO:0007669"/>
    <property type="project" value="InterPro"/>
</dbReference>
<dbReference type="Proteomes" id="UP000038045">
    <property type="component" value="Unplaced"/>
</dbReference>
<evidence type="ECO:0000256" key="4">
    <source>
        <dbReference type="ARBA" id="ARBA00022630"/>
    </source>
</evidence>
<evidence type="ECO:0000256" key="9">
    <source>
        <dbReference type="ARBA" id="ARBA00023002"/>
    </source>
</evidence>
<dbReference type="Pfam" id="PF00667">
    <property type="entry name" value="FAD_binding_1"/>
    <property type="match status" value="1"/>
</dbReference>
<dbReference type="InterPro" id="IPR003097">
    <property type="entry name" value="CysJ-like_FAD-binding"/>
</dbReference>
<evidence type="ECO:0000313" key="15">
    <source>
        <dbReference type="Proteomes" id="UP000038045"/>
    </source>
</evidence>
<evidence type="ECO:0000256" key="5">
    <source>
        <dbReference type="ARBA" id="ARBA00022643"/>
    </source>
</evidence>
<evidence type="ECO:0000256" key="3">
    <source>
        <dbReference type="ARBA" id="ARBA00022605"/>
    </source>
</evidence>
<dbReference type="Gene3D" id="1.20.990.10">
    <property type="entry name" value="NADPH-cytochrome p450 Reductase, Chain A, domain 3"/>
    <property type="match status" value="1"/>
</dbReference>
<evidence type="ECO:0000256" key="10">
    <source>
        <dbReference type="ARBA" id="ARBA00023167"/>
    </source>
</evidence>
<dbReference type="PRINTS" id="PR00371">
    <property type="entry name" value="FPNCR"/>
</dbReference>
<protein>
    <recommendedName>
        <fullName evidence="12">Methionine synthase reductase</fullName>
        <ecNumber evidence="11">1.16.1.8</ecNumber>
    </recommendedName>
</protein>
<accession>A0A0N4Z5B8</accession>
<name>A0A0N4Z5B8_PARTI</name>
<comment type="cofactor">
    <cofactor evidence="1">
        <name>FMN</name>
        <dbReference type="ChEBI" id="CHEBI:58210"/>
    </cofactor>
</comment>
<keyword evidence="9" id="KW-0560">Oxidoreductase</keyword>
<evidence type="ECO:0000256" key="1">
    <source>
        <dbReference type="ARBA" id="ARBA00001917"/>
    </source>
</evidence>
<dbReference type="InterPro" id="IPR029039">
    <property type="entry name" value="Flavoprotein-like_sf"/>
</dbReference>
<dbReference type="PANTHER" id="PTHR19384:SF84">
    <property type="entry name" value="METHIONINE SYNTHASE REDUCTASE"/>
    <property type="match status" value="1"/>
</dbReference>
<dbReference type="FunFam" id="3.40.50.360:FF:000059">
    <property type="entry name" value="5-methyltetrahydrofolate-homocysteine methyltransferase reductase"/>
    <property type="match status" value="1"/>
</dbReference>
<dbReference type="InterPro" id="IPR008254">
    <property type="entry name" value="Flavodoxin/NO_synth"/>
</dbReference>
<keyword evidence="3" id="KW-0028">Amino-acid biosynthesis</keyword>
<keyword evidence="10" id="KW-0486">Methionine biosynthesis</keyword>
<dbReference type="EC" id="1.16.1.8" evidence="11"/>
<dbReference type="PROSITE" id="PS51384">
    <property type="entry name" value="FAD_FR"/>
    <property type="match status" value="1"/>
</dbReference>
<dbReference type="GO" id="GO:0030586">
    <property type="term" value="F:[methionine synthase] reductase (NADPH) activity"/>
    <property type="evidence" value="ECO:0007669"/>
    <property type="project" value="UniProtKB-EC"/>
</dbReference>
<dbReference type="Gene3D" id="3.40.50.80">
    <property type="entry name" value="Nucleotide-binding domain of ferredoxin-NADP reductase (FNR) module"/>
    <property type="match status" value="1"/>
</dbReference>
<evidence type="ECO:0000259" key="13">
    <source>
        <dbReference type="PROSITE" id="PS50902"/>
    </source>
</evidence>
<dbReference type="Pfam" id="PF00258">
    <property type="entry name" value="Flavodoxin_1"/>
    <property type="match status" value="1"/>
</dbReference>
<evidence type="ECO:0000256" key="8">
    <source>
        <dbReference type="ARBA" id="ARBA00022857"/>
    </source>
</evidence>
<keyword evidence="6" id="KW-0949">S-adenosyl-L-methionine</keyword>
<dbReference type="Gene3D" id="2.40.30.10">
    <property type="entry name" value="Translation factors"/>
    <property type="match status" value="1"/>
</dbReference>
<evidence type="ECO:0000259" key="14">
    <source>
        <dbReference type="PROSITE" id="PS51384"/>
    </source>
</evidence>
<dbReference type="GO" id="GO:0050660">
    <property type="term" value="F:flavin adenine dinucleotide binding"/>
    <property type="evidence" value="ECO:0007669"/>
    <property type="project" value="TreeGrafter"/>
</dbReference>
<dbReference type="PROSITE" id="PS50902">
    <property type="entry name" value="FLAVODOXIN_LIKE"/>
    <property type="match status" value="1"/>
</dbReference>
<feature type="domain" description="FAD-binding FR-type" evidence="14">
    <location>
        <begin position="232"/>
        <end position="481"/>
    </location>
</feature>
<keyword evidence="7" id="KW-0274">FAD</keyword>
<feature type="domain" description="Flavodoxin-like" evidence="13">
    <location>
        <begin position="6"/>
        <end position="149"/>
    </location>
</feature>
<dbReference type="GO" id="GO:0005829">
    <property type="term" value="C:cytosol"/>
    <property type="evidence" value="ECO:0007669"/>
    <property type="project" value="TreeGrafter"/>
</dbReference>
<dbReference type="STRING" id="131310.A0A0N4Z5B8"/>
<evidence type="ECO:0000256" key="12">
    <source>
        <dbReference type="ARBA" id="ARBA00040659"/>
    </source>
</evidence>
<keyword evidence="4" id="KW-0285">Flavoprotein</keyword>
<dbReference type="SUPFAM" id="SSF63380">
    <property type="entry name" value="Riboflavin synthase domain-like"/>
    <property type="match status" value="1"/>
</dbReference>
<evidence type="ECO:0000256" key="11">
    <source>
        <dbReference type="ARBA" id="ARBA00039088"/>
    </source>
</evidence>
<dbReference type="SUPFAM" id="SSF52218">
    <property type="entry name" value="Flavoproteins"/>
    <property type="match status" value="1"/>
</dbReference>
<dbReference type="SUPFAM" id="SSF52343">
    <property type="entry name" value="Ferredoxin reductase-like, C-terminal NADP-linked domain"/>
    <property type="match status" value="1"/>
</dbReference>
<dbReference type="WBParaSite" id="PTRK_0000222000.1">
    <property type="protein sequence ID" value="PTRK_0000222000.1"/>
    <property type="gene ID" value="PTRK_0000222000"/>
</dbReference>
<evidence type="ECO:0000256" key="6">
    <source>
        <dbReference type="ARBA" id="ARBA00022691"/>
    </source>
</evidence>
<keyword evidence="15" id="KW-1185">Reference proteome</keyword>
<dbReference type="FunFam" id="1.20.990.10:FF:000007">
    <property type="entry name" value="Methionine synthase reductase"/>
    <property type="match status" value="1"/>
</dbReference>
<comment type="cofactor">
    <cofactor evidence="2">
        <name>FAD</name>
        <dbReference type="ChEBI" id="CHEBI:57692"/>
    </cofactor>
</comment>
<dbReference type="InterPro" id="IPR017938">
    <property type="entry name" value="Riboflavin_synthase-like_b-brl"/>
</dbReference>
<keyword evidence="5" id="KW-0288">FMN</keyword>
<dbReference type="GO" id="GO:0050667">
    <property type="term" value="P:homocysteine metabolic process"/>
    <property type="evidence" value="ECO:0007669"/>
    <property type="project" value="TreeGrafter"/>
</dbReference>
<dbReference type="AlphaFoldDB" id="A0A0N4Z5B8"/>
<dbReference type="Gene3D" id="3.40.50.360">
    <property type="match status" value="1"/>
</dbReference>
<proteinExistence type="predicted"/>
<evidence type="ECO:0000256" key="2">
    <source>
        <dbReference type="ARBA" id="ARBA00001974"/>
    </source>
</evidence>
<dbReference type="PRINTS" id="PR00369">
    <property type="entry name" value="FLAVODOXIN"/>
</dbReference>
<dbReference type="InterPro" id="IPR001094">
    <property type="entry name" value="Flavdoxin-like"/>
</dbReference>
<dbReference type="PANTHER" id="PTHR19384">
    <property type="entry name" value="NITRIC OXIDE SYNTHASE-RELATED"/>
    <property type="match status" value="1"/>
</dbReference>
<dbReference type="InterPro" id="IPR017927">
    <property type="entry name" value="FAD-bd_FR_type"/>
</dbReference>
<keyword evidence="8" id="KW-0521">NADP</keyword>
<dbReference type="GO" id="GO:0009086">
    <property type="term" value="P:methionine biosynthetic process"/>
    <property type="evidence" value="ECO:0007669"/>
    <property type="project" value="UniProtKB-KW"/>
</dbReference>
<dbReference type="InterPro" id="IPR039261">
    <property type="entry name" value="FNR_nucleotide-bd"/>
</dbReference>
<dbReference type="InterPro" id="IPR001433">
    <property type="entry name" value="OxRdtase_FAD/NAD-bd"/>
</dbReference>
<evidence type="ECO:0000256" key="7">
    <source>
        <dbReference type="ARBA" id="ARBA00022827"/>
    </source>
</evidence>
<dbReference type="InterPro" id="IPR001709">
    <property type="entry name" value="Flavoprot_Pyr_Nucl_cyt_Rdtase"/>
</dbReference>
<reference evidence="16" key="1">
    <citation type="submission" date="2017-02" db="UniProtKB">
        <authorList>
            <consortium name="WormBaseParasite"/>
        </authorList>
    </citation>
    <scope>IDENTIFICATION</scope>
</reference>
<sequence>MIPKDFIIIYGSQTGQAEAIAKQIEDRTIHHGYNPRVYCMSQTEKEFFIEKETFAVIIISSTGDGDPPEKSAKFMRRIGRKALPGDWLCHLNYSLLGLGDSNYSALHHIPKKLDKILNNLGGKKFIETGLADDQVGLELIVEPWIEKLLSKLDGKSDTEEITMSDLKITDQEEHIEEEITIGRGSEKLRNEQNLRVPQASLDYIISSVTNIKIEDYDDIPWQNNSKFPGQGSPFYEANVVGVIDITGTDIEGIKEKREIQLELIDGCEDLLKYEPGDSFYFIIPNMEDEVDLLLEKLNLLTIADQQLLINLNPDTKKNVAFIPDYLPNNASLRYIFTYCLDIRRSPGRPILRVLAEHCEDENEKRRLLELCSAQGMNEFNKVIRNAGVTLTDVLSVFPSCKPEVDRLLELLPRLIPRPYTASCHHSLWKNRVRFVYSLLNFPAEEGRQEERTGLATGFMKSLNVGDQVMVALKETSKFRLPPISIDKETDGYDIPLLMIGPGTGVAPFVGFLQKIYHLRKVKNDKNLNVPRYLFYGCRNLEKEFLYEQELKIFEEVGILTKLFVCESRPIGNDIKESEPRHVQDLLKMNKQIIIEFLKLSNSRIYLCGDGIGMSKDIFQCFVDIVKEGYSFENMEAITFINELKKNERYIEDVWT</sequence>
<organism evidence="15 16">
    <name type="scientific">Parastrongyloides trichosuri</name>
    <name type="common">Possum-specific nematode worm</name>
    <dbReference type="NCBI Taxonomy" id="131310"/>
    <lineage>
        <taxon>Eukaryota</taxon>
        <taxon>Metazoa</taxon>
        <taxon>Ecdysozoa</taxon>
        <taxon>Nematoda</taxon>
        <taxon>Chromadorea</taxon>
        <taxon>Rhabditida</taxon>
        <taxon>Tylenchina</taxon>
        <taxon>Panagrolaimomorpha</taxon>
        <taxon>Strongyloidoidea</taxon>
        <taxon>Strongyloididae</taxon>
        <taxon>Parastrongyloides</taxon>
    </lineage>
</organism>
<dbReference type="InterPro" id="IPR023173">
    <property type="entry name" value="NADPH_Cyt_P450_Rdtase_alpha"/>
</dbReference>